<reference evidence="2 3" key="1">
    <citation type="journal article" date="2015" name="Sci. Rep.">
        <title>Chromosome-level genome map provides insights into diverse defense mechanisms in the medicinal fungus Ganoderma sinense.</title>
        <authorList>
            <person name="Zhu Y."/>
            <person name="Xu J."/>
            <person name="Sun C."/>
            <person name="Zhou S."/>
            <person name="Xu H."/>
            <person name="Nelson D.R."/>
            <person name="Qian J."/>
            <person name="Song J."/>
            <person name="Luo H."/>
            <person name="Xiang L."/>
            <person name="Li Y."/>
            <person name="Xu Z."/>
            <person name="Ji A."/>
            <person name="Wang L."/>
            <person name="Lu S."/>
            <person name="Hayward A."/>
            <person name="Sun W."/>
            <person name="Li X."/>
            <person name="Schwartz D.C."/>
            <person name="Wang Y."/>
            <person name="Chen S."/>
        </authorList>
    </citation>
    <scope>NUCLEOTIDE SEQUENCE [LARGE SCALE GENOMIC DNA]</scope>
    <source>
        <strain evidence="2 3">ZZ0214-1</strain>
    </source>
</reference>
<feature type="chain" id="PRO_5013822642" description="Transporter" evidence="1">
    <location>
        <begin position="23"/>
        <end position="131"/>
    </location>
</feature>
<evidence type="ECO:0000313" key="3">
    <source>
        <dbReference type="Proteomes" id="UP000230002"/>
    </source>
</evidence>
<keyword evidence="3" id="KW-1185">Reference proteome</keyword>
<organism evidence="2 3">
    <name type="scientific">Ganoderma sinense ZZ0214-1</name>
    <dbReference type="NCBI Taxonomy" id="1077348"/>
    <lineage>
        <taxon>Eukaryota</taxon>
        <taxon>Fungi</taxon>
        <taxon>Dikarya</taxon>
        <taxon>Basidiomycota</taxon>
        <taxon>Agaricomycotina</taxon>
        <taxon>Agaricomycetes</taxon>
        <taxon>Polyporales</taxon>
        <taxon>Polyporaceae</taxon>
        <taxon>Ganoderma</taxon>
    </lineage>
</organism>
<evidence type="ECO:0008006" key="4">
    <source>
        <dbReference type="Google" id="ProtNLM"/>
    </source>
</evidence>
<gene>
    <name evidence="2" type="ORF">GSI_02460</name>
</gene>
<dbReference type="Proteomes" id="UP000230002">
    <property type="component" value="Unassembled WGS sequence"/>
</dbReference>
<accession>A0A2G8SPQ1</accession>
<comment type="caution">
    <text evidence="2">The sequence shown here is derived from an EMBL/GenBank/DDBJ whole genome shotgun (WGS) entry which is preliminary data.</text>
</comment>
<dbReference type="STRING" id="1077348.A0A2G8SPQ1"/>
<evidence type="ECO:0000313" key="2">
    <source>
        <dbReference type="EMBL" id="PIL35730.1"/>
    </source>
</evidence>
<keyword evidence="1" id="KW-0732">Signal</keyword>
<proteinExistence type="predicted"/>
<dbReference type="AlphaFoldDB" id="A0A2G8SPQ1"/>
<dbReference type="OrthoDB" id="200954at2759"/>
<evidence type="ECO:0000256" key="1">
    <source>
        <dbReference type="SAM" id="SignalP"/>
    </source>
</evidence>
<name>A0A2G8SPQ1_9APHY</name>
<dbReference type="EMBL" id="AYKW01000003">
    <property type="protein sequence ID" value="PIL35730.1"/>
    <property type="molecule type" value="Genomic_DNA"/>
</dbReference>
<sequence>MPCLHSTRRTLLLVALASLAVGTSLVSETANTPLTVSDVDIQACAPVRQLSALKDELEAAQSPIMRTVFSWLFPFGPGWNSVLGTFYISSVPNFILAFIPAQINPNTLNTMTAFAHEAKERGGESVRHREA</sequence>
<feature type="signal peptide" evidence="1">
    <location>
        <begin position="1"/>
        <end position="22"/>
    </location>
</feature>
<protein>
    <recommendedName>
        <fullName evidence="4">Transporter</fullName>
    </recommendedName>
</protein>